<feature type="compositionally biased region" description="Basic and acidic residues" evidence="1">
    <location>
        <begin position="1"/>
        <end position="16"/>
    </location>
</feature>
<keyword evidence="3" id="KW-1185">Reference proteome</keyword>
<evidence type="ECO:0000313" key="3">
    <source>
        <dbReference type="Proteomes" id="UP000250235"/>
    </source>
</evidence>
<dbReference type="EMBL" id="KV014914">
    <property type="protein sequence ID" value="KZV21250.1"/>
    <property type="molecule type" value="Genomic_DNA"/>
</dbReference>
<proteinExistence type="predicted"/>
<dbReference type="Proteomes" id="UP000250235">
    <property type="component" value="Unassembled WGS sequence"/>
</dbReference>
<feature type="compositionally biased region" description="Basic residues" evidence="1">
    <location>
        <begin position="97"/>
        <end position="106"/>
    </location>
</feature>
<evidence type="ECO:0000256" key="1">
    <source>
        <dbReference type="SAM" id="MobiDB-lite"/>
    </source>
</evidence>
<organism evidence="2 3">
    <name type="scientific">Dorcoceras hygrometricum</name>
    <dbReference type="NCBI Taxonomy" id="472368"/>
    <lineage>
        <taxon>Eukaryota</taxon>
        <taxon>Viridiplantae</taxon>
        <taxon>Streptophyta</taxon>
        <taxon>Embryophyta</taxon>
        <taxon>Tracheophyta</taxon>
        <taxon>Spermatophyta</taxon>
        <taxon>Magnoliopsida</taxon>
        <taxon>eudicotyledons</taxon>
        <taxon>Gunneridae</taxon>
        <taxon>Pentapetalae</taxon>
        <taxon>asterids</taxon>
        <taxon>lamiids</taxon>
        <taxon>Lamiales</taxon>
        <taxon>Gesneriaceae</taxon>
        <taxon>Didymocarpoideae</taxon>
        <taxon>Trichosporeae</taxon>
        <taxon>Loxocarpinae</taxon>
        <taxon>Dorcoceras</taxon>
    </lineage>
</organism>
<feature type="region of interest" description="Disordered" evidence="1">
    <location>
        <begin position="1"/>
        <end position="44"/>
    </location>
</feature>
<sequence>MYEEERSRTAKREIHRGSAQRNSVEEQARAGQVKPTNVQNKRGQRCTFSELKEPLNFVQAERAVESQKRKVPNVTTEDQIDRHQFRKIYTQDSNEKKAKRSTQRDI</sequence>
<reference evidence="2 3" key="1">
    <citation type="journal article" date="2015" name="Proc. Natl. Acad. Sci. U.S.A.">
        <title>The resurrection genome of Boea hygrometrica: A blueprint for survival of dehydration.</title>
        <authorList>
            <person name="Xiao L."/>
            <person name="Yang G."/>
            <person name="Zhang L."/>
            <person name="Yang X."/>
            <person name="Zhao S."/>
            <person name="Ji Z."/>
            <person name="Zhou Q."/>
            <person name="Hu M."/>
            <person name="Wang Y."/>
            <person name="Chen M."/>
            <person name="Xu Y."/>
            <person name="Jin H."/>
            <person name="Xiao X."/>
            <person name="Hu G."/>
            <person name="Bao F."/>
            <person name="Hu Y."/>
            <person name="Wan P."/>
            <person name="Li L."/>
            <person name="Deng X."/>
            <person name="Kuang T."/>
            <person name="Xiang C."/>
            <person name="Zhu J.K."/>
            <person name="Oliver M.J."/>
            <person name="He Y."/>
        </authorList>
    </citation>
    <scope>NUCLEOTIDE SEQUENCE [LARGE SCALE GENOMIC DNA]</scope>
    <source>
        <strain evidence="3">cv. XS01</strain>
    </source>
</reference>
<evidence type="ECO:0000313" key="2">
    <source>
        <dbReference type="EMBL" id="KZV21250.1"/>
    </source>
</evidence>
<gene>
    <name evidence="2" type="ORF">F511_24405</name>
</gene>
<protein>
    <submittedName>
        <fullName evidence="2">Uncharacterized protein</fullName>
    </submittedName>
</protein>
<feature type="region of interest" description="Disordered" evidence="1">
    <location>
        <begin position="64"/>
        <end position="106"/>
    </location>
</feature>
<name>A0A2Z7AJD0_9LAMI</name>
<dbReference type="AlphaFoldDB" id="A0A2Z7AJD0"/>
<accession>A0A2Z7AJD0</accession>